<organism evidence="1 2">
    <name type="scientific">Bradyrhizobium iriomotense</name>
    <dbReference type="NCBI Taxonomy" id="441950"/>
    <lineage>
        <taxon>Bacteria</taxon>
        <taxon>Pseudomonadati</taxon>
        <taxon>Pseudomonadota</taxon>
        <taxon>Alphaproteobacteria</taxon>
        <taxon>Hyphomicrobiales</taxon>
        <taxon>Nitrobacteraceae</taxon>
        <taxon>Bradyrhizobium</taxon>
    </lineage>
</organism>
<dbReference type="Proteomes" id="UP001156905">
    <property type="component" value="Unassembled WGS sequence"/>
</dbReference>
<gene>
    <name evidence="1" type="ORF">GCM10007857_72940</name>
</gene>
<evidence type="ECO:0000313" key="2">
    <source>
        <dbReference type="Proteomes" id="UP001156905"/>
    </source>
</evidence>
<sequence length="102" mass="11006">MRLCVGLQSRDGVKYLAAVPDQGDAEAFQILGSQAEQHRGVDFILAKVSLVAFESEAAQPGFHIHYGLHLPALGPHFADESGDDLIAVKDAVWHSVRNAISQ</sequence>
<protein>
    <submittedName>
        <fullName evidence="1">Uncharacterized protein</fullName>
    </submittedName>
</protein>
<name>A0ABQ6B839_9BRAD</name>
<dbReference type="EMBL" id="BSOW01000035">
    <property type="protein sequence ID" value="GLR90579.1"/>
    <property type="molecule type" value="Genomic_DNA"/>
</dbReference>
<accession>A0ABQ6B839</accession>
<keyword evidence="2" id="KW-1185">Reference proteome</keyword>
<comment type="caution">
    <text evidence="1">The sequence shown here is derived from an EMBL/GenBank/DDBJ whole genome shotgun (WGS) entry which is preliminary data.</text>
</comment>
<proteinExistence type="predicted"/>
<evidence type="ECO:0000313" key="1">
    <source>
        <dbReference type="EMBL" id="GLR90579.1"/>
    </source>
</evidence>
<reference evidence="2" key="1">
    <citation type="journal article" date="2019" name="Int. J. Syst. Evol. Microbiol.">
        <title>The Global Catalogue of Microorganisms (GCM) 10K type strain sequencing project: providing services to taxonomists for standard genome sequencing and annotation.</title>
        <authorList>
            <consortium name="The Broad Institute Genomics Platform"/>
            <consortium name="The Broad Institute Genome Sequencing Center for Infectious Disease"/>
            <person name="Wu L."/>
            <person name="Ma J."/>
        </authorList>
    </citation>
    <scope>NUCLEOTIDE SEQUENCE [LARGE SCALE GENOMIC DNA]</scope>
    <source>
        <strain evidence="2">NBRC 102520</strain>
    </source>
</reference>